<accession>A0A916YFG9</accession>
<feature type="region of interest" description="Disordered" evidence="6">
    <location>
        <begin position="100"/>
        <end position="169"/>
    </location>
</feature>
<evidence type="ECO:0000256" key="6">
    <source>
        <dbReference type="SAM" id="MobiDB-lite"/>
    </source>
</evidence>
<reference evidence="7" key="2">
    <citation type="submission" date="2020-09" db="EMBL/GenBank/DDBJ databases">
        <authorList>
            <person name="Sun Q."/>
            <person name="Zhou Y."/>
        </authorList>
    </citation>
    <scope>NUCLEOTIDE SEQUENCE</scope>
    <source>
        <strain evidence="7">CGMCC 1.15493</strain>
    </source>
</reference>
<dbReference type="NCBIfam" id="TIGR00061">
    <property type="entry name" value="L21"/>
    <property type="match status" value="1"/>
</dbReference>
<comment type="function">
    <text evidence="4 5">This protein binds to 23S rRNA in the presence of protein L20.</text>
</comment>
<keyword evidence="4 5" id="KW-0694">RNA-binding</keyword>
<dbReference type="InterPro" id="IPR028909">
    <property type="entry name" value="bL21-like"/>
</dbReference>
<dbReference type="GO" id="GO:0005737">
    <property type="term" value="C:cytoplasm"/>
    <property type="evidence" value="ECO:0007669"/>
    <property type="project" value="UniProtKB-ARBA"/>
</dbReference>
<keyword evidence="4 5" id="KW-0699">rRNA-binding</keyword>
<comment type="similarity">
    <text evidence="1 4 5">Belongs to the bacterial ribosomal protein bL21 family.</text>
</comment>
<feature type="compositionally biased region" description="Basic and acidic residues" evidence="6">
    <location>
        <begin position="160"/>
        <end position="169"/>
    </location>
</feature>
<dbReference type="GO" id="GO:0006412">
    <property type="term" value="P:translation"/>
    <property type="evidence" value="ECO:0007669"/>
    <property type="project" value="UniProtKB-UniRule"/>
</dbReference>
<gene>
    <name evidence="4" type="primary">rplU</name>
    <name evidence="7" type="ORF">GCM10011335_51910</name>
</gene>
<comment type="caution">
    <text evidence="7">The sequence shown here is derived from an EMBL/GenBank/DDBJ whole genome shotgun (WGS) entry which is preliminary data.</text>
</comment>
<dbReference type="GO" id="GO:0003735">
    <property type="term" value="F:structural constituent of ribosome"/>
    <property type="evidence" value="ECO:0007669"/>
    <property type="project" value="InterPro"/>
</dbReference>
<evidence type="ECO:0000256" key="4">
    <source>
        <dbReference type="HAMAP-Rule" id="MF_01363"/>
    </source>
</evidence>
<evidence type="ECO:0000256" key="3">
    <source>
        <dbReference type="ARBA" id="ARBA00023274"/>
    </source>
</evidence>
<feature type="compositionally biased region" description="Basic and acidic residues" evidence="6">
    <location>
        <begin position="107"/>
        <end position="150"/>
    </location>
</feature>
<dbReference type="SUPFAM" id="SSF141091">
    <property type="entry name" value="L21p-like"/>
    <property type="match status" value="1"/>
</dbReference>
<dbReference type="AlphaFoldDB" id="A0A916YFG9"/>
<dbReference type="Pfam" id="PF00829">
    <property type="entry name" value="Ribosomal_L21p"/>
    <property type="match status" value="1"/>
</dbReference>
<dbReference type="PANTHER" id="PTHR21349">
    <property type="entry name" value="50S RIBOSOMAL PROTEIN L21"/>
    <property type="match status" value="1"/>
</dbReference>
<name>A0A916YFG9_9HYPH</name>
<protein>
    <recommendedName>
        <fullName evidence="4">Large ribosomal subunit protein bL21</fullName>
    </recommendedName>
</protein>
<reference evidence="7" key="1">
    <citation type="journal article" date="2014" name="Int. J. Syst. Evol. Microbiol.">
        <title>Complete genome sequence of Corynebacterium casei LMG S-19264T (=DSM 44701T), isolated from a smear-ripened cheese.</title>
        <authorList>
            <consortium name="US DOE Joint Genome Institute (JGI-PGF)"/>
            <person name="Walter F."/>
            <person name="Albersmeier A."/>
            <person name="Kalinowski J."/>
            <person name="Ruckert C."/>
        </authorList>
    </citation>
    <scope>NUCLEOTIDE SEQUENCE</scope>
    <source>
        <strain evidence="7">CGMCC 1.15493</strain>
    </source>
</reference>
<evidence type="ECO:0000313" key="7">
    <source>
        <dbReference type="EMBL" id="GGD42823.1"/>
    </source>
</evidence>
<proteinExistence type="inferred from homology"/>
<dbReference type="InterPro" id="IPR001787">
    <property type="entry name" value="Ribosomal_bL21"/>
</dbReference>
<sequence length="169" mass="18090">MFAVIKTGGKQYRVVANDEFEIERLPGEAGDSLTFTEVLMLGTTIGAPFVAGASVTAEIVEQTRGPKVISFKKRRRQNSKRTRGHRQDLTLIRIGEILGDGQTASEKPAKAAKVEKTETEAAEDKAAAKAAKEEAKAAKADAKAEAEAPKKKAPAKPRAKKTETVADAE</sequence>
<keyword evidence="3 4" id="KW-0687">Ribonucleoprotein</keyword>
<evidence type="ECO:0000256" key="5">
    <source>
        <dbReference type="RuleBase" id="RU000562"/>
    </source>
</evidence>
<comment type="subunit">
    <text evidence="4">Part of the 50S ribosomal subunit. Contacts protein L20.</text>
</comment>
<dbReference type="GO" id="GO:0019843">
    <property type="term" value="F:rRNA binding"/>
    <property type="evidence" value="ECO:0007669"/>
    <property type="project" value="UniProtKB-UniRule"/>
</dbReference>
<dbReference type="GO" id="GO:0005840">
    <property type="term" value="C:ribosome"/>
    <property type="evidence" value="ECO:0007669"/>
    <property type="project" value="UniProtKB-KW"/>
</dbReference>
<dbReference type="PANTHER" id="PTHR21349:SF0">
    <property type="entry name" value="LARGE RIBOSOMAL SUBUNIT PROTEIN BL21M"/>
    <property type="match status" value="1"/>
</dbReference>
<dbReference type="GO" id="GO:1990904">
    <property type="term" value="C:ribonucleoprotein complex"/>
    <property type="evidence" value="ECO:0007669"/>
    <property type="project" value="UniProtKB-KW"/>
</dbReference>
<dbReference type="RefSeq" id="WP_188855349.1">
    <property type="nucleotide sequence ID" value="NZ_BMJJ01000021.1"/>
</dbReference>
<dbReference type="EMBL" id="BMJJ01000021">
    <property type="protein sequence ID" value="GGD42823.1"/>
    <property type="molecule type" value="Genomic_DNA"/>
</dbReference>
<evidence type="ECO:0000313" key="8">
    <source>
        <dbReference type="Proteomes" id="UP000613160"/>
    </source>
</evidence>
<keyword evidence="2 4" id="KW-0689">Ribosomal protein</keyword>
<dbReference type="HAMAP" id="MF_01363">
    <property type="entry name" value="Ribosomal_bL21"/>
    <property type="match status" value="1"/>
</dbReference>
<evidence type="ECO:0000256" key="2">
    <source>
        <dbReference type="ARBA" id="ARBA00022980"/>
    </source>
</evidence>
<keyword evidence="8" id="KW-1185">Reference proteome</keyword>
<dbReference type="Proteomes" id="UP000613160">
    <property type="component" value="Unassembled WGS sequence"/>
</dbReference>
<organism evidence="7 8">
    <name type="scientific">Aureimonas glaciei</name>
    <dbReference type="NCBI Taxonomy" id="1776957"/>
    <lineage>
        <taxon>Bacteria</taxon>
        <taxon>Pseudomonadati</taxon>
        <taxon>Pseudomonadota</taxon>
        <taxon>Alphaproteobacteria</taxon>
        <taxon>Hyphomicrobiales</taxon>
        <taxon>Aurantimonadaceae</taxon>
        <taxon>Aureimonas</taxon>
    </lineage>
</organism>
<dbReference type="InterPro" id="IPR036164">
    <property type="entry name" value="bL21-like_sf"/>
</dbReference>
<evidence type="ECO:0000256" key="1">
    <source>
        <dbReference type="ARBA" id="ARBA00008563"/>
    </source>
</evidence>